<dbReference type="GO" id="GO:0003677">
    <property type="term" value="F:DNA binding"/>
    <property type="evidence" value="ECO:0007669"/>
    <property type="project" value="UniProtKB-UniRule"/>
</dbReference>
<accession>A0A0H2YS86</accession>
<dbReference type="SUPFAM" id="SSF46689">
    <property type="entry name" value="Homeodomain-like"/>
    <property type="match status" value="1"/>
</dbReference>
<gene>
    <name evidence="4" type="ordered locus">CPF_0072</name>
</gene>
<evidence type="ECO:0000256" key="2">
    <source>
        <dbReference type="PROSITE-ProRule" id="PRU00335"/>
    </source>
</evidence>
<dbReference type="eggNOG" id="COG1309">
    <property type="taxonomic scope" value="Bacteria"/>
</dbReference>
<dbReference type="Pfam" id="PF00440">
    <property type="entry name" value="TetR_N"/>
    <property type="match status" value="1"/>
</dbReference>
<dbReference type="EMBL" id="CP000246">
    <property type="protein sequence ID" value="ABG83541.1"/>
    <property type="molecule type" value="Genomic_DNA"/>
</dbReference>
<dbReference type="AlphaFoldDB" id="A0A0H2YS86"/>
<dbReference type="InterPro" id="IPR009057">
    <property type="entry name" value="Homeodomain-like_sf"/>
</dbReference>
<proteinExistence type="predicted"/>
<protein>
    <submittedName>
        <fullName evidence="4">Transcriptional regulator, TetR family</fullName>
    </submittedName>
</protein>
<dbReference type="PaxDb" id="195103-CPF_0072"/>
<feature type="domain" description="HTH tetR-type" evidence="3">
    <location>
        <begin position="6"/>
        <end position="66"/>
    </location>
</feature>
<evidence type="ECO:0000313" key="5">
    <source>
        <dbReference type="Proteomes" id="UP000001823"/>
    </source>
</evidence>
<organism evidence="4 5">
    <name type="scientific">Clostridium perfringens (strain ATCC 13124 / DSM 756 / JCM 1290 / NCIMB 6125 / NCTC 8237 / Type A)</name>
    <dbReference type="NCBI Taxonomy" id="195103"/>
    <lineage>
        <taxon>Bacteria</taxon>
        <taxon>Bacillati</taxon>
        <taxon>Bacillota</taxon>
        <taxon>Clostridia</taxon>
        <taxon>Eubacteriales</taxon>
        <taxon>Clostridiaceae</taxon>
        <taxon>Clostridium</taxon>
    </lineage>
</organism>
<keyword evidence="1 2" id="KW-0238">DNA-binding</keyword>
<dbReference type="InterPro" id="IPR050624">
    <property type="entry name" value="HTH-type_Tx_Regulator"/>
</dbReference>
<evidence type="ECO:0000313" key="4">
    <source>
        <dbReference type="EMBL" id="ABG83541.1"/>
    </source>
</evidence>
<evidence type="ECO:0000259" key="3">
    <source>
        <dbReference type="PROSITE" id="PS50977"/>
    </source>
</evidence>
<dbReference type="PROSITE" id="PS50977">
    <property type="entry name" value="HTH_TETR_2"/>
    <property type="match status" value="1"/>
</dbReference>
<dbReference type="Gene3D" id="1.10.357.10">
    <property type="entry name" value="Tetracycline Repressor, domain 2"/>
    <property type="match status" value="1"/>
</dbReference>
<keyword evidence="5" id="KW-1185">Reference proteome</keyword>
<dbReference type="Proteomes" id="UP000001823">
    <property type="component" value="Chromosome"/>
</dbReference>
<dbReference type="STRING" id="195103.CPF_0072"/>
<name>A0A0H2YS86_CLOP1</name>
<evidence type="ECO:0000256" key="1">
    <source>
        <dbReference type="ARBA" id="ARBA00023125"/>
    </source>
</evidence>
<reference evidence="4 5" key="1">
    <citation type="journal article" date="2006" name="Genome Res.">
        <title>Skewed genomic variability in strains of the toxigenic bacterial pathogen, Clostridium perfringens.</title>
        <authorList>
            <person name="Myers G.S."/>
            <person name="Rasko D.A."/>
            <person name="Cheung J.K."/>
            <person name="Ravel J."/>
            <person name="Seshadri R."/>
            <person name="Deboy R.T."/>
            <person name="Ren Q."/>
            <person name="Varga J."/>
            <person name="Awad M.M."/>
            <person name="Brinkac L.M."/>
            <person name="Daugherty S.C."/>
            <person name="Haft D.H."/>
            <person name="Dodson R.J."/>
            <person name="Madupu R."/>
            <person name="Nelson W.C."/>
            <person name="Rosovitz M.J."/>
            <person name="Sullivan S.A."/>
            <person name="Khouri H."/>
            <person name="Dimitrov G.I."/>
            <person name="Watkins K.L."/>
            <person name="Mulligan S."/>
            <person name="Benton J."/>
            <person name="Radune D."/>
            <person name="Fisher D.J."/>
            <person name="Atkins H.S."/>
            <person name="Hiscox T."/>
            <person name="Jost B.H."/>
            <person name="Billington S.J."/>
            <person name="Songer J.G."/>
            <person name="McClane B.A."/>
            <person name="Titball R.W."/>
            <person name="Rood J.I."/>
            <person name="Melville S.B."/>
            <person name="Paulsen I.T."/>
        </authorList>
    </citation>
    <scope>NUCLEOTIDE SEQUENCE [LARGE SCALE GENOMIC DNA]</scope>
    <source>
        <strain evidence="5">ATCC 13124 / DSM 756 / JCM 1290 / NCIMB 6125 / NCTC 8237 / S 107 / Type A</strain>
    </source>
</reference>
<dbReference type="KEGG" id="cpf:CPF_0072"/>
<feature type="DNA-binding region" description="H-T-H motif" evidence="2">
    <location>
        <begin position="29"/>
        <end position="48"/>
    </location>
</feature>
<dbReference type="PANTHER" id="PTHR43479:SF11">
    <property type="entry name" value="ACREF_ENVCD OPERON REPRESSOR-RELATED"/>
    <property type="match status" value="1"/>
</dbReference>
<dbReference type="InterPro" id="IPR001647">
    <property type="entry name" value="HTH_TetR"/>
</dbReference>
<dbReference type="PANTHER" id="PTHR43479">
    <property type="entry name" value="ACREF/ENVCD OPERON REPRESSOR-RELATED"/>
    <property type="match status" value="1"/>
</dbReference>
<dbReference type="GeneID" id="93000620"/>
<sequence>MPKIIKNVKEDLLTEGKKQLLSNGYLNLNIRNITKECNIGTGTFYNYFKNKEQLVIDILSNDWTSILKISNEIIEEDISFKEKLIFISNNINDFLKNYRLIFSEMAKHTSKNHYVIEPMYETLEKLIEIHIEKGEINPPISSDKFAYFLLNNLILTSRSELTIDDLLLLLNI</sequence>
<dbReference type="HOGENOM" id="CLU_104512_1_0_9"/>
<dbReference type="RefSeq" id="WP_003449320.1">
    <property type="nucleotide sequence ID" value="NC_008261.1"/>
</dbReference>